<dbReference type="Proteomes" id="UP001654133">
    <property type="component" value="Genome"/>
</dbReference>
<organism evidence="1 2">
    <name type="scientific">Dhati Welel virus</name>
    <dbReference type="NCBI Taxonomy" id="3070833"/>
    <lineage>
        <taxon>Viruses</taxon>
        <taxon>Riboviria</taxon>
        <taxon>Orthornavirae</taxon>
        <taxon>Negarnaviricota</taxon>
        <taxon>Polyploviricotina</taxon>
        <taxon>Bunyaviricetes</taxon>
        <taxon>Hareavirales</taxon>
        <taxon>Arenaviridae</taxon>
        <taxon>Mammarenavirus</taxon>
        <taxon>Mammarenavirus dhati-welelense</taxon>
    </lineage>
</organism>
<keyword evidence="2" id="KW-1185">Reference proteome</keyword>
<reference evidence="1" key="2">
    <citation type="submission" date="2020-02" db="EMBL/GenBank/DDBJ databases">
        <authorList>
            <person name="Gouy de Bellocq J."/>
        </authorList>
    </citation>
    <scope>NUCLEOTIDE SEQUENCE</scope>
    <source>
        <strain evidence="1">LAV2586</strain>
    </source>
</reference>
<evidence type="ECO:0000313" key="2">
    <source>
        <dbReference type="Proteomes" id="UP001654133"/>
    </source>
</evidence>
<protein>
    <submittedName>
        <fullName evidence="1">Z protein</fullName>
    </submittedName>
</protein>
<evidence type="ECO:0000313" key="1">
    <source>
        <dbReference type="EMBL" id="QLJ57223.1"/>
    </source>
</evidence>
<reference evidence="1" key="1">
    <citation type="journal article" date="2020" name="J Vertebr Biol">
        <title>Dhati Welel virus, the missing mammarenavirus of the widespread Mastomys natalensis.</title>
        <authorList>
            <person name="De Bellocq J.G."/>
            <person name="Bryjova A."/>
            <person name="Martynov A.A."/>
            <person name="Lavrenchenko L.A."/>
        </authorList>
    </citation>
    <scope>NUCLEOTIDE SEQUENCE</scope>
    <source>
        <strain evidence="1">LAV2586</strain>
    </source>
</reference>
<sequence>MGQRQGKSSKSAKNTEDSRARATLTPDATGFGPEFCKSCWFERRGLVKCSDHYLCMSCLTLLLSVSDRCPICKFPLPTRLRLDKQPSAPEDQHPPPYSP</sequence>
<accession>A0ACD0Z5L2</accession>
<proteinExistence type="predicted"/>
<name>A0ACD0Z5L2_9VIRU</name>
<dbReference type="EMBL" id="MT078839">
    <property type="protein sequence ID" value="QLJ57223.1"/>
    <property type="molecule type" value="Genomic_RNA"/>
</dbReference>